<proteinExistence type="predicted"/>
<dbReference type="Proteomes" id="UP001199106">
    <property type="component" value="Unassembled WGS sequence"/>
</dbReference>
<reference evidence="1" key="1">
    <citation type="submission" date="2021-07" db="EMBL/GenBank/DDBJ databases">
        <title>Genome Resource of American Ginseng Black Spot Pathogen Alternaria panax.</title>
        <authorList>
            <person name="Qiu C."/>
            <person name="Wang W."/>
            <person name="Liu Z."/>
        </authorList>
    </citation>
    <scope>NUCLEOTIDE SEQUENCE</scope>
    <source>
        <strain evidence="1">BNCC115425</strain>
    </source>
</reference>
<keyword evidence="2" id="KW-1185">Reference proteome</keyword>
<sequence length="254" mass="28004">MAIFPAALVAHKQEKFSIAAFVAIKTHDAEIAIVPTEAKLSTNDSAVISKDPRQFDVCLFTSRDTTDMSLSCTHFTFWSGYTRTWLNECFGLQLVQKLVSLDLIKLGDHPAPAPKPQVLPGLSPIPQVQVPSSAAQHLPSPTYYDLESAEAAGFHRAINLWNVPIRPLLAKTRGELHAQAVKPAELLAGHDYNDAGSLPGKFASFRTHKRPSKPRMRDGMPLLGAEVVLGSSYYDVYLNALSLHRDQKFMWRGA</sequence>
<protein>
    <submittedName>
        <fullName evidence="1">Uncharacterized protein</fullName>
    </submittedName>
</protein>
<evidence type="ECO:0000313" key="2">
    <source>
        <dbReference type="Proteomes" id="UP001199106"/>
    </source>
</evidence>
<dbReference type="EMBL" id="JAANER010000001">
    <property type="protein sequence ID" value="KAG9195802.1"/>
    <property type="molecule type" value="Genomic_DNA"/>
</dbReference>
<accession>A0AAD4NV53</accession>
<comment type="caution">
    <text evidence="1">The sequence shown here is derived from an EMBL/GenBank/DDBJ whole genome shotgun (WGS) entry which is preliminary data.</text>
</comment>
<dbReference type="AlphaFoldDB" id="A0AAD4NV53"/>
<name>A0AAD4NV53_9PLEO</name>
<gene>
    <name evidence="1" type="ORF">G6011_00923</name>
</gene>
<organism evidence="1 2">
    <name type="scientific">Alternaria panax</name>
    <dbReference type="NCBI Taxonomy" id="48097"/>
    <lineage>
        <taxon>Eukaryota</taxon>
        <taxon>Fungi</taxon>
        <taxon>Dikarya</taxon>
        <taxon>Ascomycota</taxon>
        <taxon>Pezizomycotina</taxon>
        <taxon>Dothideomycetes</taxon>
        <taxon>Pleosporomycetidae</taxon>
        <taxon>Pleosporales</taxon>
        <taxon>Pleosporineae</taxon>
        <taxon>Pleosporaceae</taxon>
        <taxon>Alternaria</taxon>
        <taxon>Alternaria sect. Panax</taxon>
    </lineage>
</organism>
<evidence type="ECO:0000313" key="1">
    <source>
        <dbReference type="EMBL" id="KAG9195802.1"/>
    </source>
</evidence>